<keyword evidence="5" id="KW-1185">Reference proteome</keyword>
<dbReference type="Gene3D" id="2.40.40.10">
    <property type="entry name" value="RlpA-like domain"/>
    <property type="match status" value="1"/>
</dbReference>
<dbReference type="PANTHER" id="PTHR39160">
    <property type="entry name" value="CELL WALL-BINDING PROTEIN YOCH"/>
    <property type="match status" value="1"/>
</dbReference>
<sequence>MISIKRVSRRLLMTFLFFGALTTTIEVITGVEAKDISNWYGHNHSSAGVQIDDENSKEVENSADTFKFLGLTFKAMNSETVIEAMTSSSVETANRNVSLEDEIGLSKYPTKQVVATGYTAGVESTGKQPGNPSYGITYSGVKVKRDLYSTVAADLDVFPLGTILFIPEYGFGVVADKGGAIKGNRLDLYYETVKDVYNDWGKRQVDVYVIKMGDGKLTEEQLNRLNEDESMQVFRQKYIKNKTKS</sequence>
<keyword evidence="1 2" id="KW-0732">Signal</keyword>
<evidence type="ECO:0000259" key="3">
    <source>
        <dbReference type="Pfam" id="PF06725"/>
    </source>
</evidence>
<dbReference type="CDD" id="cd22786">
    <property type="entry name" value="DPBB_YuiC-like"/>
    <property type="match status" value="1"/>
</dbReference>
<gene>
    <name evidence="4" type="ORF">K9V48_08670</name>
</gene>
<dbReference type="InterPro" id="IPR051933">
    <property type="entry name" value="Resuscitation_pf_RpfB"/>
</dbReference>
<evidence type="ECO:0000313" key="5">
    <source>
        <dbReference type="Proteomes" id="UP001165287"/>
    </source>
</evidence>
<name>A0ABS7UPT7_9BACI</name>
<evidence type="ECO:0000313" key="4">
    <source>
        <dbReference type="EMBL" id="MBZ5750320.1"/>
    </source>
</evidence>
<dbReference type="EMBL" id="JAIQUM010000013">
    <property type="protein sequence ID" value="MBZ5750320.1"/>
    <property type="molecule type" value="Genomic_DNA"/>
</dbReference>
<evidence type="ECO:0000256" key="1">
    <source>
        <dbReference type="ARBA" id="ARBA00022729"/>
    </source>
</evidence>
<proteinExistence type="predicted"/>
<dbReference type="RefSeq" id="WP_224138370.1">
    <property type="nucleotide sequence ID" value="NZ_JAIQUM010000013.1"/>
</dbReference>
<dbReference type="Pfam" id="PF06725">
    <property type="entry name" value="3D"/>
    <property type="match status" value="1"/>
</dbReference>
<dbReference type="InterPro" id="IPR036908">
    <property type="entry name" value="RlpA-like_sf"/>
</dbReference>
<dbReference type="InterPro" id="IPR010611">
    <property type="entry name" value="3D_dom"/>
</dbReference>
<feature type="chain" id="PRO_5045954781" evidence="2">
    <location>
        <begin position="23"/>
        <end position="245"/>
    </location>
</feature>
<evidence type="ECO:0000256" key="2">
    <source>
        <dbReference type="SAM" id="SignalP"/>
    </source>
</evidence>
<dbReference type="SUPFAM" id="SSF50685">
    <property type="entry name" value="Barwin-like endoglucanases"/>
    <property type="match status" value="1"/>
</dbReference>
<dbReference type="PANTHER" id="PTHR39160:SF4">
    <property type="entry name" value="RESUSCITATION-PROMOTING FACTOR RPFB"/>
    <property type="match status" value="1"/>
</dbReference>
<reference evidence="4" key="1">
    <citation type="submission" date="2024-05" db="EMBL/GenBank/DDBJ databases">
        <title>Metabacillus sp. nov., isolated from the rhizosphere soil of tomato plants.</title>
        <authorList>
            <person name="Ma R."/>
        </authorList>
    </citation>
    <scope>NUCLEOTIDE SEQUENCE</scope>
    <source>
        <strain evidence="4">DBTR6</strain>
    </source>
</reference>
<dbReference type="Proteomes" id="UP001165287">
    <property type="component" value="Unassembled WGS sequence"/>
</dbReference>
<protein>
    <submittedName>
        <fullName evidence="4">3D domain-containing protein</fullName>
    </submittedName>
</protein>
<feature type="domain" description="3D" evidence="3">
    <location>
        <begin position="149"/>
        <end position="211"/>
    </location>
</feature>
<comment type="caution">
    <text evidence="4">The sequence shown here is derived from an EMBL/GenBank/DDBJ whole genome shotgun (WGS) entry which is preliminary data.</text>
</comment>
<accession>A0ABS7UPT7</accession>
<feature type="signal peptide" evidence="2">
    <location>
        <begin position="1"/>
        <end position="22"/>
    </location>
</feature>
<organism evidence="4 5">
    <name type="scientific">Metabacillus rhizolycopersici</name>
    <dbReference type="NCBI Taxonomy" id="2875709"/>
    <lineage>
        <taxon>Bacteria</taxon>
        <taxon>Bacillati</taxon>
        <taxon>Bacillota</taxon>
        <taxon>Bacilli</taxon>
        <taxon>Bacillales</taxon>
        <taxon>Bacillaceae</taxon>
        <taxon>Metabacillus</taxon>
    </lineage>
</organism>